<comment type="caution">
    <text evidence="2">The sequence shown here is derived from an EMBL/GenBank/DDBJ whole genome shotgun (WGS) entry which is preliminary data.</text>
</comment>
<reference evidence="2 3" key="1">
    <citation type="submission" date="2021-08" db="EMBL/GenBank/DDBJ databases">
        <title>Draft Genome Sequence of Phanerochaete sordida strain YK-624.</title>
        <authorList>
            <person name="Mori T."/>
            <person name="Dohra H."/>
            <person name="Suzuki T."/>
            <person name="Kawagishi H."/>
            <person name="Hirai H."/>
        </authorList>
    </citation>
    <scope>NUCLEOTIDE SEQUENCE [LARGE SCALE GENOMIC DNA]</scope>
    <source>
        <strain evidence="2 3">YK-624</strain>
    </source>
</reference>
<dbReference type="OrthoDB" id="2803395at2759"/>
<evidence type="ECO:0000259" key="1">
    <source>
        <dbReference type="PROSITE" id="PS50181"/>
    </source>
</evidence>
<gene>
    <name evidence="2" type="ORF">PsYK624_093900</name>
</gene>
<evidence type="ECO:0000313" key="3">
    <source>
        <dbReference type="Proteomes" id="UP000703269"/>
    </source>
</evidence>
<organism evidence="2 3">
    <name type="scientific">Phanerochaete sordida</name>
    <dbReference type="NCBI Taxonomy" id="48140"/>
    <lineage>
        <taxon>Eukaryota</taxon>
        <taxon>Fungi</taxon>
        <taxon>Dikarya</taxon>
        <taxon>Basidiomycota</taxon>
        <taxon>Agaricomycotina</taxon>
        <taxon>Agaricomycetes</taxon>
        <taxon>Polyporales</taxon>
        <taxon>Phanerochaetaceae</taxon>
        <taxon>Phanerochaete</taxon>
    </lineage>
</organism>
<keyword evidence="3" id="KW-1185">Reference proteome</keyword>
<dbReference type="Gene3D" id="1.20.1280.50">
    <property type="match status" value="1"/>
</dbReference>
<dbReference type="Proteomes" id="UP000703269">
    <property type="component" value="Unassembled WGS sequence"/>
</dbReference>
<feature type="domain" description="F-box" evidence="1">
    <location>
        <begin position="1"/>
        <end position="52"/>
    </location>
</feature>
<proteinExistence type="predicted"/>
<dbReference type="InterPro" id="IPR001810">
    <property type="entry name" value="F-box_dom"/>
</dbReference>
<sequence>MGRLRDLPNELLLLILAHLDDTDLLQHVCYFKLCARTRACFARAAPGLWRRLVRANGLGLNCLEKATEKKWKKVAFECAEHAWACDDPECGVDRLEENRETIKEMQEYWPEWDHSVDAVDLYWNLRPTSLFAQIGFNDRWPHPDADTITLSSAAVKCAFLKPNNRDLMEHHPIALRTFATIPPLESLVIDDVGSWPSVTAKNAGGATVHDALIAMSGVIGKDMTCTQLDKLMAWCGEDGYFPTDWSFRDILSATSFVGTWFQLTDWEGLELDSSSFICQFGSKRLPYTVREHLESHYGHRYPTGDYDWM</sequence>
<dbReference type="EMBL" id="BPQB01000031">
    <property type="protein sequence ID" value="GJE93231.1"/>
    <property type="molecule type" value="Genomic_DNA"/>
</dbReference>
<dbReference type="AlphaFoldDB" id="A0A9P3GE39"/>
<accession>A0A9P3GE39</accession>
<dbReference type="PROSITE" id="PS50181">
    <property type="entry name" value="FBOX"/>
    <property type="match status" value="1"/>
</dbReference>
<name>A0A9P3GE39_9APHY</name>
<protein>
    <recommendedName>
        <fullName evidence="1">F-box domain-containing protein</fullName>
    </recommendedName>
</protein>
<evidence type="ECO:0000313" key="2">
    <source>
        <dbReference type="EMBL" id="GJE93231.1"/>
    </source>
</evidence>